<evidence type="ECO:0000256" key="1">
    <source>
        <dbReference type="SAM" id="Phobius"/>
    </source>
</evidence>
<dbReference type="Proteomes" id="UP000601223">
    <property type="component" value="Unassembled WGS sequence"/>
</dbReference>
<dbReference type="EMBL" id="BONF01000040">
    <property type="protein sequence ID" value="GIF84790.1"/>
    <property type="molecule type" value="Genomic_DNA"/>
</dbReference>
<evidence type="ECO:0000313" key="3">
    <source>
        <dbReference type="Proteomes" id="UP000601223"/>
    </source>
</evidence>
<feature type="transmembrane region" description="Helical" evidence="1">
    <location>
        <begin position="170"/>
        <end position="191"/>
    </location>
</feature>
<feature type="transmembrane region" description="Helical" evidence="1">
    <location>
        <begin position="114"/>
        <end position="135"/>
    </location>
</feature>
<name>A0A8J3NKT5_9ACTN</name>
<keyword evidence="3" id="KW-1185">Reference proteome</keyword>
<proteinExistence type="predicted"/>
<accession>A0A8J3NKT5</accession>
<dbReference type="AlphaFoldDB" id="A0A8J3NKT5"/>
<reference evidence="2 3" key="1">
    <citation type="submission" date="2021-01" db="EMBL/GenBank/DDBJ databases">
        <title>Whole genome shotgun sequence of Catellatospora bangladeshensis NBRC 107357.</title>
        <authorList>
            <person name="Komaki H."/>
            <person name="Tamura T."/>
        </authorList>
    </citation>
    <scope>NUCLEOTIDE SEQUENCE [LARGE SCALE GENOMIC DNA]</scope>
    <source>
        <strain evidence="2 3">NBRC 107357</strain>
    </source>
</reference>
<evidence type="ECO:0000313" key="2">
    <source>
        <dbReference type="EMBL" id="GIF84790.1"/>
    </source>
</evidence>
<comment type="caution">
    <text evidence="2">The sequence shown here is derived from an EMBL/GenBank/DDBJ whole genome shotgun (WGS) entry which is preliminary data.</text>
</comment>
<gene>
    <name evidence="2" type="ORF">Cba03nite_61390</name>
</gene>
<protein>
    <submittedName>
        <fullName evidence="2">Membrane protein</fullName>
    </submittedName>
</protein>
<feature type="transmembrane region" description="Helical" evidence="1">
    <location>
        <begin position="197"/>
        <end position="217"/>
    </location>
</feature>
<organism evidence="2 3">
    <name type="scientific">Catellatospora bangladeshensis</name>
    <dbReference type="NCBI Taxonomy" id="310355"/>
    <lineage>
        <taxon>Bacteria</taxon>
        <taxon>Bacillati</taxon>
        <taxon>Actinomycetota</taxon>
        <taxon>Actinomycetes</taxon>
        <taxon>Micromonosporales</taxon>
        <taxon>Micromonosporaceae</taxon>
        <taxon>Catellatospora</taxon>
    </lineage>
</organism>
<keyword evidence="1" id="KW-1133">Transmembrane helix</keyword>
<keyword evidence="1" id="KW-0812">Transmembrane</keyword>
<keyword evidence="1" id="KW-0472">Membrane</keyword>
<sequence>MSRDTAGNQTGVRADYPPMTNCGEVRDGLSARLDGEVRAWAAETGRKPGTLDGHLAGCADCRAWLRAAEQVNRAVRVQAVAVPDLTAPILAAVAAERDAAASAVRRQTEGRRQVLRVALGVTAVVQVLLALPILLAGVGELHTGREAASFDIALAVGFALAAWRPERARAFVPVAFVLAACLTVTSVFDVADGMTALAHEIGHAAAFVQAALLWALSRTTAVSRGPRTPATVAP</sequence>
<feature type="transmembrane region" description="Helical" evidence="1">
    <location>
        <begin position="147"/>
        <end position="163"/>
    </location>
</feature>